<organism evidence="1 2">
    <name type="scientific">Hymenobacter mucosus</name>
    <dbReference type="NCBI Taxonomy" id="1411120"/>
    <lineage>
        <taxon>Bacteria</taxon>
        <taxon>Pseudomonadati</taxon>
        <taxon>Bacteroidota</taxon>
        <taxon>Cytophagia</taxon>
        <taxon>Cytophagales</taxon>
        <taxon>Hymenobacteraceae</taxon>
        <taxon>Hymenobacter</taxon>
    </lineage>
</organism>
<dbReference type="Proteomes" id="UP000198310">
    <property type="component" value="Unassembled WGS sequence"/>
</dbReference>
<evidence type="ECO:0000313" key="1">
    <source>
        <dbReference type="EMBL" id="SNR98878.1"/>
    </source>
</evidence>
<proteinExistence type="predicted"/>
<protein>
    <submittedName>
        <fullName evidence="1">Uncharacterized protein</fullName>
    </submittedName>
</protein>
<name>A0A239AV88_9BACT</name>
<dbReference type="EMBL" id="FZNS01000015">
    <property type="protein sequence ID" value="SNR98878.1"/>
    <property type="molecule type" value="Genomic_DNA"/>
</dbReference>
<sequence>MYSHKARKNHIKNSIQRIISTLATCLALNETFKIRAIDLAQGFDKAVLDFEYDSSRDDESGHCCLQ</sequence>
<accession>A0A239AV88</accession>
<gene>
    <name evidence="1" type="ORF">SAMN06269173_11533</name>
</gene>
<dbReference type="AlphaFoldDB" id="A0A239AV88"/>
<reference evidence="2" key="1">
    <citation type="submission" date="2017-06" db="EMBL/GenBank/DDBJ databases">
        <authorList>
            <person name="Varghese N."/>
            <person name="Submissions S."/>
        </authorList>
    </citation>
    <scope>NUCLEOTIDE SEQUENCE [LARGE SCALE GENOMIC DNA]</scope>
    <source>
        <strain evidence="2">DSM 28041</strain>
    </source>
</reference>
<keyword evidence="2" id="KW-1185">Reference proteome</keyword>
<evidence type="ECO:0000313" key="2">
    <source>
        <dbReference type="Proteomes" id="UP000198310"/>
    </source>
</evidence>